<feature type="domain" description="Acylphosphatase-like" evidence="8">
    <location>
        <begin position="6"/>
        <end position="92"/>
    </location>
</feature>
<comment type="similarity">
    <text evidence="1 6">Belongs to the acylphosphatase family.</text>
</comment>
<dbReference type="Pfam" id="PF00708">
    <property type="entry name" value="Acylphosphatase"/>
    <property type="match status" value="1"/>
</dbReference>
<dbReference type="PROSITE" id="PS00151">
    <property type="entry name" value="ACYLPHOSPHATASE_2"/>
    <property type="match status" value="1"/>
</dbReference>
<name>A0A0D6B4Y8_RHOSU</name>
<dbReference type="AlphaFoldDB" id="A0A0D6B4Y8"/>
<dbReference type="PANTHER" id="PTHR47268">
    <property type="entry name" value="ACYLPHOSPHATASE"/>
    <property type="match status" value="1"/>
</dbReference>
<proteinExistence type="inferred from homology"/>
<dbReference type="InterPro" id="IPR001792">
    <property type="entry name" value="Acylphosphatase-like_dom"/>
</dbReference>
<keyword evidence="4 5" id="KW-0378">Hydrolase</keyword>
<protein>
    <recommendedName>
        <fullName evidence="2 4">Acylphosphatase</fullName>
        <ecNumber evidence="2 4">3.6.1.7</ecNumber>
    </recommendedName>
</protein>
<dbReference type="PRINTS" id="PR00112">
    <property type="entry name" value="ACYLPHPHTASE"/>
</dbReference>
<evidence type="ECO:0000256" key="3">
    <source>
        <dbReference type="ARBA" id="ARBA00047645"/>
    </source>
</evidence>
<dbReference type="Proteomes" id="UP000064912">
    <property type="component" value="Chromosome"/>
</dbReference>
<evidence type="ECO:0000256" key="4">
    <source>
        <dbReference type="PROSITE-ProRule" id="PRU00520"/>
    </source>
</evidence>
<evidence type="ECO:0000256" key="5">
    <source>
        <dbReference type="RuleBase" id="RU000553"/>
    </source>
</evidence>
<evidence type="ECO:0000256" key="7">
    <source>
        <dbReference type="SAM" id="MobiDB-lite"/>
    </source>
</evidence>
<dbReference type="PANTHER" id="PTHR47268:SF4">
    <property type="entry name" value="ACYLPHOSPHATASE"/>
    <property type="match status" value="1"/>
</dbReference>
<feature type="active site" evidence="4">
    <location>
        <position position="21"/>
    </location>
</feature>
<sequence length="92" mass="9841">MTERIAIRVRIAGRVQGVGFRAWTEAQATALGLSGWVRNEADGAVLALLAGPEDRVARMLDVLQEGPAPARVATVETSPGDWPAETGFRISR</sequence>
<dbReference type="PROSITE" id="PS00150">
    <property type="entry name" value="ACYLPHOSPHATASE_1"/>
    <property type="match status" value="1"/>
</dbReference>
<gene>
    <name evidence="9" type="ORF">NHU_03049</name>
</gene>
<dbReference type="PROSITE" id="PS51160">
    <property type="entry name" value="ACYLPHOSPHATASE_3"/>
    <property type="match status" value="1"/>
</dbReference>
<dbReference type="EMBL" id="AP014800">
    <property type="protein sequence ID" value="BAQ70193.1"/>
    <property type="molecule type" value="Genomic_DNA"/>
</dbReference>
<dbReference type="Gene3D" id="3.30.70.100">
    <property type="match status" value="1"/>
</dbReference>
<dbReference type="KEGG" id="rsu:NHU_03049"/>
<evidence type="ECO:0000313" key="9">
    <source>
        <dbReference type="EMBL" id="BAQ70193.1"/>
    </source>
</evidence>
<dbReference type="InterPro" id="IPR017968">
    <property type="entry name" value="Acylphosphatase_CS"/>
</dbReference>
<dbReference type="eggNOG" id="COG1254">
    <property type="taxonomic scope" value="Bacteria"/>
</dbReference>
<dbReference type="InterPro" id="IPR020456">
    <property type="entry name" value="Acylphosphatase"/>
</dbReference>
<reference evidence="9 10" key="1">
    <citation type="submission" date="2015-02" db="EMBL/GenBank/DDBJ databases">
        <title>Genome sequene of Rhodovulum sulfidophilum DSM 2351.</title>
        <authorList>
            <person name="Nagao N."/>
        </authorList>
    </citation>
    <scope>NUCLEOTIDE SEQUENCE [LARGE SCALE GENOMIC DNA]</scope>
    <source>
        <strain evidence="9 10">DSM 2351</strain>
    </source>
</reference>
<evidence type="ECO:0000256" key="2">
    <source>
        <dbReference type="ARBA" id="ARBA00012150"/>
    </source>
</evidence>
<dbReference type="EC" id="3.6.1.7" evidence="2 4"/>
<dbReference type="PATRIC" id="fig|35806.4.peg.3133"/>
<evidence type="ECO:0000256" key="1">
    <source>
        <dbReference type="ARBA" id="ARBA00005614"/>
    </source>
</evidence>
<accession>A0A0D6B4Y8</accession>
<evidence type="ECO:0000259" key="8">
    <source>
        <dbReference type="PROSITE" id="PS51160"/>
    </source>
</evidence>
<dbReference type="GO" id="GO:0003998">
    <property type="term" value="F:acylphosphatase activity"/>
    <property type="evidence" value="ECO:0007669"/>
    <property type="project" value="UniProtKB-EC"/>
</dbReference>
<evidence type="ECO:0000256" key="6">
    <source>
        <dbReference type="RuleBase" id="RU004168"/>
    </source>
</evidence>
<dbReference type="SUPFAM" id="SSF54975">
    <property type="entry name" value="Acylphosphatase/BLUF domain-like"/>
    <property type="match status" value="1"/>
</dbReference>
<organism evidence="9 10">
    <name type="scientific">Rhodovulum sulfidophilum</name>
    <name type="common">Rhodobacter sulfidophilus</name>
    <dbReference type="NCBI Taxonomy" id="35806"/>
    <lineage>
        <taxon>Bacteria</taxon>
        <taxon>Pseudomonadati</taxon>
        <taxon>Pseudomonadota</taxon>
        <taxon>Alphaproteobacteria</taxon>
        <taxon>Rhodobacterales</taxon>
        <taxon>Paracoccaceae</taxon>
        <taxon>Rhodovulum</taxon>
    </lineage>
</organism>
<evidence type="ECO:0000313" key="10">
    <source>
        <dbReference type="Proteomes" id="UP000064912"/>
    </source>
</evidence>
<feature type="active site" evidence="4">
    <location>
        <position position="39"/>
    </location>
</feature>
<feature type="region of interest" description="Disordered" evidence="7">
    <location>
        <begin position="70"/>
        <end position="92"/>
    </location>
</feature>
<comment type="catalytic activity">
    <reaction evidence="3 4 5">
        <text>an acyl phosphate + H2O = a carboxylate + phosphate + H(+)</text>
        <dbReference type="Rhea" id="RHEA:14965"/>
        <dbReference type="ChEBI" id="CHEBI:15377"/>
        <dbReference type="ChEBI" id="CHEBI:15378"/>
        <dbReference type="ChEBI" id="CHEBI:29067"/>
        <dbReference type="ChEBI" id="CHEBI:43474"/>
        <dbReference type="ChEBI" id="CHEBI:59918"/>
        <dbReference type="EC" id="3.6.1.7"/>
    </reaction>
</comment>
<dbReference type="InterPro" id="IPR036046">
    <property type="entry name" value="Acylphosphatase-like_dom_sf"/>
</dbReference>